<proteinExistence type="predicted"/>
<comment type="caution">
    <text evidence="3">The sequence shown here is derived from an EMBL/GenBank/DDBJ whole genome shotgun (WGS) entry which is preliminary data.</text>
</comment>
<dbReference type="InterPro" id="IPR013974">
    <property type="entry name" value="SAF"/>
</dbReference>
<keyword evidence="1" id="KW-0472">Membrane</keyword>
<reference evidence="3" key="1">
    <citation type="submission" date="2023-01" db="EMBL/GenBank/DDBJ databases">
        <title>Human gut microbiome strain richness.</title>
        <authorList>
            <person name="Chen-Liaw A."/>
        </authorList>
    </citation>
    <scope>NUCLEOTIDE SEQUENCE</scope>
    <source>
        <strain evidence="3">1001217st2_G6_1001217B_191108</strain>
    </source>
</reference>
<protein>
    <submittedName>
        <fullName evidence="3">Flagella basal body P-ring formation protein FlgA</fullName>
    </submittedName>
</protein>
<gene>
    <name evidence="3" type="ORF">PM738_13675</name>
</gene>
<evidence type="ECO:0000313" key="4">
    <source>
        <dbReference type="Proteomes" id="UP001211987"/>
    </source>
</evidence>
<feature type="domain" description="SAF" evidence="2">
    <location>
        <begin position="33"/>
        <end position="97"/>
    </location>
</feature>
<keyword evidence="3" id="KW-0969">Cilium</keyword>
<evidence type="ECO:0000313" key="3">
    <source>
        <dbReference type="EMBL" id="MDB7084855.1"/>
    </source>
</evidence>
<keyword evidence="3" id="KW-0282">Flagellum</keyword>
<dbReference type="Gene3D" id="3.90.1210.10">
    <property type="entry name" value="Antifreeze-like/N-acetylneuraminic acid synthase C-terminal domain"/>
    <property type="match status" value="1"/>
</dbReference>
<dbReference type="EMBL" id="JAQLKE010000026">
    <property type="protein sequence ID" value="MDB7084855.1"/>
    <property type="molecule type" value="Genomic_DNA"/>
</dbReference>
<keyword evidence="1" id="KW-0812">Transmembrane</keyword>
<name>A0AB35IMD7_9FIRM</name>
<accession>A0AB35IMD7</accession>
<evidence type="ECO:0000256" key="1">
    <source>
        <dbReference type="SAM" id="Phobius"/>
    </source>
</evidence>
<dbReference type="CDD" id="cd11614">
    <property type="entry name" value="SAF_CpaB_FlgA_like"/>
    <property type="match status" value="1"/>
</dbReference>
<keyword evidence="3" id="KW-0966">Cell projection</keyword>
<dbReference type="Proteomes" id="UP001211987">
    <property type="component" value="Unassembled WGS sequence"/>
</dbReference>
<feature type="transmembrane region" description="Helical" evidence="1">
    <location>
        <begin position="7"/>
        <end position="29"/>
    </location>
</feature>
<dbReference type="SMART" id="SM00858">
    <property type="entry name" value="SAF"/>
    <property type="match status" value="1"/>
</dbReference>
<dbReference type="AlphaFoldDB" id="A0AB35IMD7"/>
<dbReference type="Pfam" id="PF08666">
    <property type="entry name" value="SAF"/>
    <property type="match status" value="1"/>
</dbReference>
<keyword evidence="1" id="KW-1133">Transmembrane helix</keyword>
<dbReference type="RefSeq" id="WP_009009711.1">
    <property type="nucleotide sequence ID" value="NZ_JADPBJ010000012.1"/>
</dbReference>
<organism evidence="3 4">
    <name type="scientific">Thomasclavelia ramosa</name>
    <dbReference type="NCBI Taxonomy" id="1547"/>
    <lineage>
        <taxon>Bacteria</taxon>
        <taxon>Bacillati</taxon>
        <taxon>Bacillota</taxon>
        <taxon>Erysipelotrichia</taxon>
        <taxon>Erysipelotrichales</taxon>
        <taxon>Coprobacillaceae</taxon>
        <taxon>Thomasclavelia</taxon>
    </lineage>
</organism>
<evidence type="ECO:0000259" key="2">
    <source>
        <dbReference type="SMART" id="SM00858"/>
    </source>
</evidence>
<sequence length="229" mass="24304">MLKSSKRISLIIIIVAGLILSGSLFMIFVGNTTEVLVATQDVKANTKIKESMFTTERVDTASLPDNYLSADSAKDVVGYYTYIGFTKGSVISKSNIATSAKKASGAIEKGKTLLTISAENLPTGIQSGDKVNIIIGANTDSGNKVVLTYQNIDVSNIYVDDEGSITGLEVSVTPEQSQKIVYAKLNGELSISLLPINYKDINLPIIDEGGFLDTSSSSTATDTNTSEAQ</sequence>